<dbReference type="AlphaFoldDB" id="A0A518G5G9"/>
<name>A0A518G5G9_9BACT</name>
<sequence>MTCAARPDVSRQANGLLKTSDALGRGCTVSAFSAMADDDGGSTVIQSEGNSLRFEKNDYLLTDTSLLTSLPI</sequence>
<organism evidence="1 2">
    <name type="scientific">Aureliella helgolandensis</name>
    <dbReference type="NCBI Taxonomy" id="2527968"/>
    <lineage>
        <taxon>Bacteria</taxon>
        <taxon>Pseudomonadati</taxon>
        <taxon>Planctomycetota</taxon>
        <taxon>Planctomycetia</taxon>
        <taxon>Pirellulales</taxon>
        <taxon>Pirellulaceae</taxon>
        <taxon>Aureliella</taxon>
    </lineage>
</organism>
<evidence type="ECO:0000313" key="1">
    <source>
        <dbReference type="EMBL" id="QDV23840.1"/>
    </source>
</evidence>
<protein>
    <submittedName>
        <fullName evidence="1">Uncharacterized protein</fullName>
    </submittedName>
</protein>
<accession>A0A518G5G9</accession>
<dbReference type="EMBL" id="CP036298">
    <property type="protein sequence ID" value="QDV23840.1"/>
    <property type="molecule type" value="Genomic_DNA"/>
</dbReference>
<proteinExistence type="predicted"/>
<gene>
    <name evidence="1" type="ORF">Q31a_21460</name>
</gene>
<reference evidence="1 2" key="1">
    <citation type="submission" date="2019-02" db="EMBL/GenBank/DDBJ databases">
        <title>Deep-cultivation of Planctomycetes and their phenomic and genomic characterization uncovers novel biology.</title>
        <authorList>
            <person name="Wiegand S."/>
            <person name="Jogler M."/>
            <person name="Boedeker C."/>
            <person name="Pinto D."/>
            <person name="Vollmers J."/>
            <person name="Rivas-Marin E."/>
            <person name="Kohn T."/>
            <person name="Peeters S.H."/>
            <person name="Heuer A."/>
            <person name="Rast P."/>
            <person name="Oberbeckmann S."/>
            <person name="Bunk B."/>
            <person name="Jeske O."/>
            <person name="Meyerdierks A."/>
            <person name="Storesund J.E."/>
            <person name="Kallscheuer N."/>
            <person name="Luecker S."/>
            <person name="Lage O.M."/>
            <person name="Pohl T."/>
            <person name="Merkel B.J."/>
            <person name="Hornburger P."/>
            <person name="Mueller R.-W."/>
            <person name="Bruemmer F."/>
            <person name="Labrenz M."/>
            <person name="Spormann A.M."/>
            <person name="Op den Camp H."/>
            <person name="Overmann J."/>
            <person name="Amann R."/>
            <person name="Jetten M.S.M."/>
            <person name="Mascher T."/>
            <person name="Medema M.H."/>
            <person name="Devos D.P."/>
            <person name="Kaster A.-K."/>
            <person name="Ovreas L."/>
            <person name="Rohde M."/>
            <person name="Galperin M.Y."/>
            <person name="Jogler C."/>
        </authorList>
    </citation>
    <scope>NUCLEOTIDE SEQUENCE [LARGE SCALE GENOMIC DNA]</scope>
    <source>
        <strain evidence="1 2">Q31a</strain>
    </source>
</reference>
<dbReference type="KEGG" id="ahel:Q31a_21460"/>
<evidence type="ECO:0000313" key="2">
    <source>
        <dbReference type="Proteomes" id="UP000318017"/>
    </source>
</evidence>
<keyword evidence="2" id="KW-1185">Reference proteome</keyword>
<dbReference type="Proteomes" id="UP000318017">
    <property type="component" value="Chromosome"/>
</dbReference>